<evidence type="ECO:0000313" key="1">
    <source>
        <dbReference type="EMBL" id="AAU10631.1"/>
    </source>
</evidence>
<keyword evidence="1" id="KW-0946">Virion</keyword>
<feature type="non-terminal residue" evidence="1">
    <location>
        <position position="1"/>
    </location>
</feature>
<sequence>ETIERNSICCSSRSGALSNSRRESWAIEKYLKDQQLLGIWGCSGKLICTTTVPWNSSWSNRSQGMKFGITCLGCSGRKKLIIIQTQYTNCLKSHRTNRSKMKRTYWHWQMAKPVELVCISRWLWIYEYYNDSRRL</sequence>
<dbReference type="SUPFAM" id="SSF58069">
    <property type="entry name" value="Virus ectodomain"/>
    <property type="match status" value="1"/>
</dbReference>
<name>Q66LJ4_HV1</name>
<protein>
    <submittedName>
        <fullName evidence="1">Envelope glycoprotein</fullName>
    </submittedName>
</protein>
<dbReference type="Gene3D" id="1.10.287.210">
    <property type="match status" value="1"/>
</dbReference>
<proteinExistence type="predicted"/>
<dbReference type="EMBL" id="AY693601">
    <property type="protein sequence ID" value="AAU10631.1"/>
    <property type="molecule type" value="Genomic_DNA"/>
</dbReference>
<accession>Q66LJ4</accession>
<organismHost>
    <name type="scientific">Homo sapiens</name>
    <name type="common">Human</name>
    <dbReference type="NCBI Taxonomy" id="9606"/>
</organismHost>
<gene>
    <name evidence="1" type="primary">env</name>
</gene>
<organism evidence="1">
    <name type="scientific">Human immunodeficiency virus type 1</name>
    <name type="common">HIV-1</name>
    <dbReference type="NCBI Taxonomy" id="11676"/>
    <lineage>
        <taxon>Viruses</taxon>
        <taxon>Riboviria</taxon>
        <taxon>Pararnavirae</taxon>
        <taxon>Artverviricota</taxon>
        <taxon>Revtraviricetes</taxon>
        <taxon>Ortervirales</taxon>
        <taxon>Retroviridae</taxon>
        <taxon>Orthoretrovirinae</taxon>
        <taxon>Lentivirus</taxon>
        <taxon>Lentivirus humimdef1</taxon>
    </lineage>
</organism>
<dbReference type="GO" id="GO:0019031">
    <property type="term" value="C:viral envelope"/>
    <property type="evidence" value="ECO:0007669"/>
    <property type="project" value="UniProtKB-KW"/>
</dbReference>
<keyword evidence="1" id="KW-0261">Viral envelope protein</keyword>
<feature type="non-terminal residue" evidence="1">
    <location>
        <position position="135"/>
    </location>
</feature>
<reference evidence="1" key="1">
    <citation type="journal article" date="2005" name="AIDS Res. Hum. Retroviruses">
        <title>HIV type 1 subtypes in circulation in northern Kenya.</title>
        <authorList>
            <person name="Khamadi S.A."/>
            <person name="Ochieng W."/>
            <person name="Lihana R.W."/>
            <person name="Kinyua J."/>
            <person name="Muriuki J."/>
            <person name="Mwangi J."/>
            <person name="Lwembe R."/>
            <person name="Kiptoo M."/>
            <person name="Osman S."/>
            <person name="Lagat N."/>
            <person name="Pelle R."/>
            <person name="Muigai A."/>
            <person name="Carter J.Y."/>
            <person name="Oishi I."/>
            <person name="Ichimura H."/>
            <person name="Mwaniki D.L."/>
            <person name="Okoth F.A."/>
            <person name="Mpoke S."/>
            <person name="Songok E.M."/>
        </authorList>
    </citation>
    <scope>NUCLEOTIDE SEQUENCE</scope>
    <source>
        <strain evidence="1">C</strain>
    </source>
</reference>